<dbReference type="PANTHER" id="PTHR11039:SF48">
    <property type="entry name" value="NEBULETTE"/>
    <property type="match status" value="1"/>
</dbReference>
<dbReference type="InterPro" id="IPR055297">
    <property type="entry name" value="NEBU/NEBL"/>
</dbReference>
<evidence type="ECO:0000256" key="2">
    <source>
        <dbReference type="ARBA" id="ARBA00023203"/>
    </source>
</evidence>
<reference evidence="3" key="2">
    <citation type="submission" date="2025-09" db="UniProtKB">
        <authorList>
            <consortium name="Ensembl"/>
        </authorList>
    </citation>
    <scope>IDENTIFICATION</scope>
    <source>
        <strain evidence="3">Glennie</strain>
    </source>
</reference>
<keyword evidence="4" id="KW-1185">Reference proteome</keyword>
<protein>
    <submittedName>
        <fullName evidence="3">Uncharacterized protein</fullName>
    </submittedName>
</protein>
<dbReference type="GO" id="GO:0030018">
    <property type="term" value="C:Z disc"/>
    <property type="evidence" value="ECO:0007669"/>
    <property type="project" value="InterPro"/>
</dbReference>
<dbReference type="PANTHER" id="PTHR11039">
    <property type="entry name" value="NEBULIN"/>
    <property type="match status" value="1"/>
</dbReference>
<dbReference type="Bgee" id="ENSOANG00000037651">
    <property type="expression patterns" value="Expressed in heart and 4 other cell types or tissues"/>
</dbReference>
<keyword evidence="1" id="KW-0677">Repeat</keyword>
<evidence type="ECO:0000256" key="1">
    <source>
        <dbReference type="ARBA" id="ARBA00022737"/>
    </source>
</evidence>
<dbReference type="InParanoid" id="A0A6I8PK33"/>
<proteinExistence type="predicted"/>
<name>A0A6I8PK33_ORNAN</name>
<organism evidence="3 4">
    <name type="scientific">Ornithorhynchus anatinus</name>
    <name type="common">Duckbill platypus</name>
    <dbReference type="NCBI Taxonomy" id="9258"/>
    <lineage>
        <taxon>Eukaryota</taxon>
        <taxon>Metazoa</taxon>
        <taxon>Chordata</taxon>
        <taxon>Craniata</taxon>
        <taxon>Vertebrata</taxon>
        <taxon>Euteleostomi</taxon>
        <taxon>Mammalia</taxon>
        <taxon>Monotremata</taxon>
        <taxon>Ornithorhynchidae</taxon>
        <taxon>Ornithorhynchus</taxon>
    </lineage>
</organism>
<dbReference type="GeneTree" id="ENSGT00940000156390"/>
<dbReference type="PROSITE" id="PS51216">
    <property type="entry name" value="NEBULIN"/>
    <property type="match status" value="1"/>
</dbReference>
<evidence type="ECO:0000313" key="4">
    <source>
        <dbReference type="Proteomes" id="UP000002279"/>
    </source>
</evidence>
<dbReference type="Ensembl" id="ENSOANT00000058576.1">
    <property type="protein sequence ID" value="ENSOANP00000054518.1"/>
    <property type="gene ID" value="ENSOANG00000037651.1"/>
</dbReference>
<dbReference type="Proteomes" id="UP000002279">
    <property type="component" value="Unplaced"/>
</dbReference>
<dbReference type="SMART" id="SM00227">
    <property type="entry name" value="NEBU"/>
    <property type="match status" value="2"/>
</dbReference>
<dbReference type="Pfam" id="PF00880">
    <property type="entry name" value="Nebulin"/>
    <property type="match status" value="1"/>
</dbReference>
<dbReference type="InterPro" id="IPR000900">
    <property type="entry name" value="Nebulin_repeat"/>
</dbReference>
<accession>A0A6I8PK33</accession>
<dbReference type="GO" id="GO:0051015">
    <property type="term" value="F:actin filament binding"/>
    <property type="evidence" value="ECO:0007669"/>
    <property type="project" value="InterPro"/>
</dbReference>
<keyword evidence="2" id="KW-0009">Actin-binding</keyword>
<sequence length="96" mass="10882">MGWKSGRKRVGPEIGKCRIPFHVMQVKYKEGIKHATAISDPPELKRVKENQKNISNVHYKEKLGKATDVSVTPEMKRVKKNQENISSASGLDFSIF</sequence>
<reference evidence="3" key="1">
    <citation type="submission" date="2025-08" db="UniProtKB">
        <authorList>
            <consortium name="Ensembl"/>
        </authorList>
    </citation>
    <scope>IDENTIFICATION</scope>
    <source>
        <strain evidence="3">Glennie</strain>
    </source>
</reference>
<evidence type="ECO:0000313" key="3">
    <source>
        <dbReference type="Ensembl" id="ENSOANP00000054518.1"/>
    </source>
</evidence>
<dbReference type="AlphaFoldDB" id="A0A6I8PK33"/>